<organism evidence="2 3">
    <name type="scientific">Nocardiopsis composta</name>
    <dbReference type="NCBI Taxonomy" id="157465"/>
    <lineage>
        <taxon>Bacteria</taxon>
        <taxon>Bacillati</taxon>
        <taxon>Actinomycetota</taxon>
        <taxon>Actinomycetes</taxon>
        <taxon>Streptosporangiales</taxon>
        <taxon>Nocardiopsidaceae</taxon>
        <taxon>Nocardiopsis</taxon>
    </lineage>
</organism>
<name>A0A7W8QN46_9ACTN</name>
<comment type="caution">
    <text evidence="2">The sequence shown here is derived from an EMBL/GenBank/DDBJ whole genome shotgun (WGS) entry which is preliminary data.</text>
</comment>
<dbReference type="Proteomes" id="UP000572635">
    <property type="component" value="Unassembled WGS sequence"/>
</dbReference>
<dbReference type="EMBL" id="JACHDB010000001">
    <property type="protein sequence ID" value="MBB5433385.1"/>
    <property type="molecule type" value="Genomic_DNA"/>
</dbReference>
<evidence type="ECO:0000313" key="2">
    <source>
        <dbReference type="EMBL" id="MBB5433385.1"/>
    </source>
</evidence>
<gene>
    <name evidence="2" type="ORF">HDA36_003469</name>
</gene>
<feature type="compositionally biased region" description="Basic residues" evidence="1">
    <location>
        <begin position="1"/>
        <end position="10"/>
    </location>
</feature>
<keyword evidence="3" id="KW-1185">Reference proteome</keyword>
<sequence>MPGRSRKAPPRRTGGGPPHPDEAEAPGPPGDRRAGPRPAGHSCPVSLEVGGDPRGLTRPGRSSQPSRSIRAVTGGPVETCANTVPGTGSRASAAPPPPADRSDRPGHRAKPHGRSENRTGRVRRDNSTGLRPRSGDASAQGSAGPLPGPPSPTPRPLRKAAAGRGPCRRHGAPAASGDRRACGRGPGGSAGGRPRFPTAPSRPALPHRKAVTGRPVVPARAGGPGLLPRSRYRPAAVGRAKRPGAPERIPGDLSEGLCRLAVSGRRAVPDPVRFSADLDAAVAAAGGIAGVGGSGWCVAPLPR</sequence>
<proteinExistence type="predicted"/>
<feature type="compositionally biased region" description="Pro residues" evidence="1">
    <location>
        <begin position="146"/>
        <end position="155"/>
    </location>
</feature>
<evidence type="ECO:0000256" key="1">
    <source>
        <dbReference type="SAM" id="MobiDB-lite"/>
    </source>
</evidence>
<dbReference type="AlphaFoldDB" id="A0A7W8QN46"/>
<feature type="compositionally biased region" description="Basic and acidic residues" evidence="1">
    <location>
        <begin position="113"/>
        <end position="126"/>
    </location>
</feature>
<reference evidence="2 3" key="1">
    <citation type="submission" date="2020-08" db="EMBL/GenBank/DDBJ databases">
        <title>Sequencing the genomes of 1000 actinobacteria strains.</title>
        <authorList>
            <person name="Klenk H.-P."/>
        </authorList>
    </citation>
    <scope>NUCLEOTIDE SEQUENCE [LARGE SCALE GENOMIC DNA]</scope>
    <source>
        <strain evidence="2 3">DSM 44551</strain>
    </source>
</reference>
<feature type="region of interest" description="Disordered" evidence="1">
    <location>
        <begin position="1"/>
        <end position="252"/>
    </location>
</feature>
<evidence type="ECO:0000313" key="3">
    <source>
        <dbReference type="Proteomes" id="UP000572635"/>
    </source>
</evidence>
<protein>
    <submittedName>
        <fullName evidence="2">Uncharacterized protein</fullName>
    </submittedName>
</protein>
<accession>A0A7W8QN46</accession>